<evidence type="ECO:0000256" key="1">
    <source>
        <dbReference type="SAM" id="MobiDB-lite"/>
    </source>
</evidence>
<evidence type="ECO:0000313" key="3">
    <source>
        <dbReference type="EMBL" id="KAK3858847.1"/>
    </source>
</evidence>
<keyword evidence="2" id="KW-1133">Transmembrane helix</keyword>
<evidence type="ECO:0000313" key="4">
    <source>
        <dbReference type="Proteomes" id="UP001286313"/>
    </source>
</evidence>
<keyword evidence="4" id="KW-1185">Reference proteome</keyword>
<feature type="transmembrane region" description="Helical" evidence="2">
    <location>
        <begin position="251"/>
        <end position="274"/>
    </location>
</feature>
<dbReference type="Proteomes" id="UP001286313">
    <property type="component" value="Unassembled WGS sequence"/>
</dbReference>
<name>A0AAE1BXF4_PETCI</name>
<sequence>MHSAATTDISIAVDANDSQGSSNNESSDESSVYSRRASVTMNTNGEPTVEITNHMKTQGKEKCTRNQRAKQRLCSLEKWVRTHLWIFYVVGLILYTFTFVSLLQPTFDPVDNGHSITTLDNTSSRNKEKKLSVNFTQATNYHGEPTLEASFTLSSLSNNSWGLGFDIKNEEENVLYIWLYHRTSTDTNPDPYVSLWVTCQTESVPEYFDNPWKGSWKTNANNRIQIILTKHKVMASATIVSMVTSPFILKVIFNLGCLVCVAVVLGFILTTFWVRYVTVNILCSCLLEGYQCMKLFNKWLVKLDNIKVYTYCLV</sequence>
<evidence type="ECO:0000256" key="2">
    <source>
        <dbReference type="SAM" id="Phobius"/>
    </source>
</evidence>
<dbReference type="EMBL" id="JAWQEG010005194">
    <property type="protein sequence ID" value="KAK3858847.1"/>
    <property type="molecule type" value="Genomic_DNA"/>
</dbReference>
<feature type="compositionally biased region" description="Low complexity" evidence="1">
    <location>
        <begin position="17"/>
        <end position="38"/>
    </location>
</feature>
<feature type="region of interest" description="Disordered" evidence="1">
    <location>
        <begin position="1"/>
        <end position="46"/>
    </location>
</feature>
<organism evidence="3 4">
    <name type="scientific">Petrolisthes cinctipes</name>
    <name type="common">Flat porcelain crab</name>
    <dbReference type="NCBI Taxonomy" id="88211"/>
    <lineage>
        <taxon>Eukaryota</taxon>
        <taxon>Metazoa</taxon>
        <taxon>Ecdysozoa</taxon>
        <taxon>Arthropoda</taxon>
        <taxon>Crustacea</taxon>
        <taxon>Multicrustacea</taxon>
        <taxon>Malacostraca</taxon>
        <taxon>Eumalacostraca</taxon>
        <taxon>Eucarida</taxon>
        <taxon>Decapoda</taxon>
        <taxon>Pleocyemata</taxon>
        <taxon>Anomura</taxon>
        <taxon>Galatheoidea</taxon>
        <taxon>Porcellanidae</taxon>
        <taxon>Petrolisthes</taxon>
    </lineage>
</organism>
<gene>
    <name evidence="3" type="ORF">Pcinc_034992</name>
</gene>
<keyword evidence="2" id="KW-0812">Transmembrane</keyword>
<protein>
    <submittedName>
        <fullName evidence="3">Uncharacterized protein</fullName>
    </submittedName>
</protein>
<dbReference type="AlphaFoldDB" id="A0AAE1BXF4"/>
<accession>A0AAE1BXF4</accession>
<keyword evidence="2" id="KW-0472">Membrane</keyword>
<reference evidence="3" key="1">
    <citation type="submission" date="2023-10" db="EMBL/GenBank/DDBJ databases">
        <title>Genome assemblies of two species of porcelain crab, Petrolisthes cinctipes and Petrolisthes manimaculis (Anomura: Porcellanidae).</title>
        <authorList>
            <person name="Angst P."/>
        </authorList>
    </citation>
    <scope>NUCLEOTIDE SEQUENCE</scope>
    <source>
        <strain evidence="3">PB745_01</strain>
        <tissue evidence="3">Gill</tissue>
    </source>
</reference>
<feature type="transmembrane region" description="Helical" evidence="2">
    <location>
        <begin position="85"/>
        <end position="103"/>
    </location>
</feature>
<comment type="caution">
    <text evidence="3">The sequence shown here is derived from an EMBL/GenBank/DDBJ whole genome shotgun (WGS) entry which is preliminary data.</text>
</comment>
<proteinExistence type="predicted"/>